<evidence type="ECO:0000313" key="2">
    <source>
        <dbReference type="Proteomes" id="UP000235388"/>
    </source>
</evidence>
<gene>
    <name evidence="1" type="ORF">PCANC_10302</name>
</gene>
<dbReference type="EMBL" id="PGCJ01000081">
    <property type="protein sequence ID" value="PLW52150.1"/>
    <property type="molecule type" value="Genomic_DNA"/>
</dbReference>
<reference evidence="1 2" key="1">
    <citation type="submission" date="2017-11" db="EMBL/GenBank/DDBJ databases">
        <title>De novo assembly and phasing of dikaryotic genomes from two isolates of Puccinia coronata f. sp. avenae, the causal agent of oat crown rust.</title>
        <authorList>
            <person name="Miller M.E."/>
            <person name="Zhang Y."/>
            <person name="Omidvar V."/>
            <person name="Sperschneider J."/>
            <person name="Schwessinger B."/>
            <person name="Raley C."/>
            <person name="Palmer J.M."/>
            <person name="Garnica D."/>
            <person name="Upadhyaya N."/>
            <person name="Rathjen J."/>
            <person name="Taylor J.M."/>
            <person name="Park R.F."/>
            <person name="Dodds P.N."/>
            <person name="Hirsch C.D."/>
            <person name="Kianian S.F."/>
            <person name="Figueroa M."/>
        </authorList>
    </citation>
    <scope>NUCLEOTIDE SEQUENCE [LARGE SCALE GENOMIC DNA]</scope>
    <source>
        <strain evidence="1">12NC29</strain>
    </source>
</reference>
<evidence type="ECO:0000313" key="1">
    <source>
        <dbReference type="EMBL" id="PLW52150.1"/>
    </source>
</evidence>
<proteinExistence type="predicted"/>
<accession>A0A2N5VQE1</accession>
<comment type="caution">
    <text evidence="1">The sequence shown here is derived from an EMBL/GenBank/DDBJ whole genome shotgun (WGS) entry which is preliminary data.</text>
</comment>
<sequence>MAALRDSWLLTAHSTAVIRARAPVSGIDQPARAILWSVLEPLYAMHQTAYLSGRAGGGVGASSDLVSDSGPASNSTVAVLSVVQTKLTPSGQPGLVFIAHPLWRTQNPIPTTPMDVQSL</sequence>
<dbReference type="Proteomes" id="UP000235388">
    <property type="component" value="Unassembled WGS sequence"/>
</dbReference>
<keyword evidence="2" id="KW-1185">Reference proteome</keyword>
<protein>
    <submittedName>
        <fullName evidence="1">Uncharacterized protein</fullName>
    </submittedName>
</protein>
<organism evidence="1 2">
    <name type="scientific">Puccinia coronata f. sp. avenae</name>
    <dbReference type="NCBI Taxonomy" id="200324"/>
    <lineage>
        <taxon>Eukaryota</taxon>
        <taxon>Fungi</taxon>
        <taxon>Dikarya</taxon>
        <taxon>Basidiomycota</taxon>
        <taxon>Pucciniomycotina</taxon>
        <taxon>Pucciniomycetes</taxon>
        <taxon>Pucciniales</taxon>
        <taxon>Pucciniaceae</taxon>
        <taxon>Puccinia</taxon>
    </lineage>
</organism>
<dbReference type="AlphaFoldDB" id="A0A2N5VQE1"/>
<name>A0A2N5VQE1_9BASI</name>